<keyword evidence="1" id="KW-0472">Membrane</keyword>
<dbReference type="Proteomes" id="UP000824120">
    <property type="component" value="Chromosome 1"/>
</dbReference>
<keyword evidence="1" id="KW-0812">Transmembrane</keyword>
<dbReference type="OrthoDB" id="1223964at2759"/>
<evidence type="ECO:0000256" key="1">
    <source>
        <dbReference type="SAM" id="Phobius"/>
    </source>
</evidence>
<accession>A0A9J6AVD6</accession>
<reference evidence="2 3" key="1">
    <citation type="submission" date="2020-09" db="EMBL/GenBank/DDBJ databases">
        <title>De no assembly of potato wild relative species, Solanum commersonii.</title>
        <authorList>
            <person name="Cho K."/>
        </authorList>
    </citation>
    <scope>NUCLEOTIDE SEQUENCE [LARGE SCALE GENOMIC DNA]</scope>
    <source>
        <strain evidence="2">LZ3.2</strain>
        <tissue evidence="2">Leaf</tissue>
    </source>
</reference>
<gene>
    <name evidence="2" type="ORF">H5410_000250</name>
</gene>
<organism evidence="2 3">
    <name type="scientific">Solanum commersonii</name>
    <name type="common">Commerson's wild potato</name>
    <name type="synonym">Commerson's nightshade</name>
    <dbReference type="NCBI Taxonomy" id="4109"/>
    <lineage>
        <taxon>Eukaryota</taxon>
        <taxon>Viridiplantae</taxon>
        <taxon>Streptophyta</taxon>
        <taxon>Embryophyta</taxon>
        <taxon>Tracheophyta</taxon>
        <taxon>Spermatophyta</taxon>
        <taxon>Magnoliopsida</taxon>
        <taxon>eudicotyledons</taxon>
        <taxon>Gunneridae</taxon>
        <taxon>Pentapetalae</taxon>
        <taxon>asterids</taxon>
        <taxon>lamiids</taxon>
        <taxon>Solanales</taxon>
        <taxon>Solanaceae</taxon>
        <taxon>Solanoideae</taxon>
        <taxon>Solaneae</taxon>
        <taxon>Solanum</taxon>
    </lineage>
</organism>
<dbReference type="PANTHER" id="PTHR45786:SF78">
    <property type="entry name" value="ATP-DEPENDENT DNA HELICASE"/>
    <property type="match status" value="1"/>
</dbReference>
<evidence type="ECO:0000313" key="3">
    <source>
        <dbReference type="Proteomes" id="UP000824120"/>
    </source>
</evidence>
<sequence length="230" mass="27101">MFALVLYFFSKCVIIILSTFILIPRMSSNINHKNVHAFQKSNTDRNARRHELYKLMPPEKKEILLARRRAKRAEMKKHNLSKNADLMKEPMLLLSEIDSTMPSETNYIKLKEVSNCHFCKAIRFEYEPPAFCCSNGSVQLTSHEIPIELKNLYFENTELSKHFRTYIRTYNNIFAFTSLGVTYDKELAKKNNGIYTFRVQGQMYHFINDLIPTDKKGKNLQLYFFDSENE</sequence>
<evidence type="ECO:0008006" key="4">
    <source>
        <dbReference type="Google" id="ProtNLM"/>
    </source>
</evidence>
<protein>
    <recommendedName>
        <fullName evidence="4">ATP-dependent DNA helicase PIF1</fullName>
    </recommendedName>
</protein>
<keyword evidence="3" id="KW-1185">Reference proteome</keyword>
<dbReference type="AlphaFoldDB" id="A0A9J6AVD6"/>
<feature type="transmembrane region" description="Helical" evidence="1">
    <location>
        <begin position="6"/>
        <end position="23"/>
    </location>
</feature>
<keyword evidence="1" id="KW-1133">Transmembrane helix</keyword>
<evidence type="ECO:0000313" key="2">
    <source>
        <dbReference type="EMBL" id="KAG5628533.1"/>
    </source>
</evidence>
<comment type="caution">
    <text evidence="2">The sequence shown here is derived from an EMBL/GenBank/DDBJ whole genome shotgun (WGS) entry which is preliminary data.</text>
</comment>
<name>A0A9J6AVD6_SOLCO</name>
<dbReference type="EMBL" id="JACXVP010000001">
    <property type="protein sequence ID" value="KAG5628533.1"/>
    <property type="molecule type" value="Genomic_DNA"/>
</dbReference>
<proteinExistence type="predicted"/>
<dbReference type="PANTHER" id="PTHR45786">
    <property type="entry name" value="DNA BINDING PROTEIN-LIKE"/>
    <property type="match status" value="1"/>
</dbReference>